<keyword evidence="9" id="KW-0378">Hydrolase</keyword>
<dbReference type="GO" id="GO:0006606">
    <property type="term" value="P:protein import into nucleus"/>
    <property type="evidence" value="ECO:0007669"/>
    <property type="project" value="TreeGrafter"/>
</dbReference>
<evidence type="ECO:0000256" key="18">
    <source>
        <dbReference type="SAM" id="MobiDB-lite"/>
    </source>
</evidence>
<evidence type="ECO:0000256" key="3">
    <source>
        <dbReference type="ARBA" id="ARBA00004642"/>
    </source>
</evidence>
<keyword evidence="16" id="KW-0472">Membrane</keyword>
<evidence type="ECO:0000313" key="21">
    <source>
        <dbReference type="Proteomes" id="UP000494040"/>
    </source>
</evidence>
<feature type="domain" description="Peptidase S59" evidence="19">
    <location>
        <begin position="746"/>
        <end position="888"/>
    </location>
</feature>
<dbReference type="SUPFAM" id="SSF82215">
    <property type="entry name" value="C-terminal autoproteolytic domain of nucleoporin nup98"/>
    <property type="match status" value="1"/>
</dbReference>
<feature type="region of interest" description="Disordered" evidence="18">
    <location>
        <begin position="1"/>
        <end position="69"/>
    </location>
</feature>
<evidence type="ECO:0000256" key="15">
    <source>
        <dbReference type="ARBA" id="ARBA00023132"/>
    </source>
</evidence>
<evidence type="ECO:0000256" key="17">
    <source>
        <dbReference type="ARBA" id="ARBA00023242"/>
    </source>
</evidence>
<keyword evidence="14" id="KW-0811">Translocation</keyword>
<comment type="subcellular location">
    <subcellularLocation>
        <location evidence="2">Nucleus membrane</location>
        <topology evidence="2">Peripheral membrane protein</topology>
        <orientation evidence="2">Nucleoplasmic side</orientation>
    </subcellularLocation>
    <subcellularLocation>
        <location evidence="1">Nucleus</location>
        <location evidence="1">Nuclear pore complex</location>
    </subcellularLocation>
    <subcellularLocation>
        <location evidence="3">Nucleus</location>
        <location evidence="3">Nucleoplasm</location>
    </subcellularLocation>
</comment>
<reference evidence="20" key="1">
    <citation type="submission" date="2022-01" db="UniProtKB">
        <authorList>
            <consortium name="EnsemblMetazoa"/>
        </authorList>
    </citation>
    <scope>IDENTIFICATION</scope>
</reference>
<evidence type="ECO:0000256" key="4">
    <source>
        <dbReference type="ARBA" id="ARBA00008926"/>
    </source>
</evidence>
<dbReference type="Pfam" id="PF21240">
    <property type="entry name" value="Nup98_GLEBS"/>
    <property type="match status" value="1"/>
</dbReference>
<feature type="region of interest" description="Disordered" evidence="18">
    <location>
        <begin position="649"/>
        <end position="739"/>
    </location>
</feature>
<dbReference type="GO" id="GO:0008139">
    <property type="term" value="F:nuclear localization sequence binding"/>
    <property type="evidence" value="ECO:0007669"/>
    <property type="project" value="TreeGrafter"/>
</dbReference>
<name>A0A8I6RAV9_CIMLE</name>
<proteinExistence type="inferred from homology"/>
<evidence type="ECO:0000256" key="11">
    <source>
        <dbReference type="ARBA" id="ARBA00022816"/>
    </source>
</evidence>
<dbReference type="GO" id="GO:0031965">
    <property type="term" value="C:nuclear membrane"/>
    <property type="evidence" value="ECO:0007669"/>
    <property type="project" value="UniProtKB-SubCell"/>
</dbReference>
<keyword evidence="17" id="KW-0539">Nucleus</keyword>
<evidence type="ECO:0000256" key="6">
    <source>
        <dbReference type="ARBA" id="ARBA00022448"/>
    </source>
</evidence>
<feature type="compositionally biased region" description="Polar residues" evidence="18">
    <location>
        <begin position="1"/>
        <end position="22"/>
    </location>
</feature>
<dbReference type="InterPro" id="IPR037665">
    <property type="entry name" value="Nucleoporin_S59-like"/>
</dbReference>
<dbReference type="GO" id="GO:0017056">
    <property type="term" value="F:structural constituent of nuclear pore"/>
    <property type="evidence" value="ECO:0007669"/>
    <property type="project" value="InterPro"/>
</dbReference>
<keyword evidence="10" id="KW-0068">Autocatalytic cleavage</keyword>
<dbReference type="GO" id="GO:0006508">
    <property type="term" value="P:proteolysis"/>
    <property type="evidence" value="ECO:0007669"/>
    <property type="project" value="UniProtKB-KW"/>
</dbReference>
<dbReference type="GO" id="GO:0051028">
    <property type="term" value="P:mRNA transport"/>
    <property type="evidence" value="ECO:0007669"/>
    <property type="project" value="UniProtKB-KW"/>
</dbReference>
<dbReference type="InterPro" id="IPR036903">
    <property type="entry name" value="Nup98_auto-Pept-S59_dom_sf"/>
</dbReference>
<protein>
    <recommendedName>
        <fullName evidence="5">Nuclear pore complex protein Nup98-Nup96</fullName>
    </recommendedName>
</protein>
<evidence type="ECO:0000259" key="19">
    <source>
        <dbReference type="PROSITE" id="PS51434"/>
    </source>
</evidence>
<keyword evidence="8" id="KW-0677">Repeat</keyword>
<dbReference type="PROSITE" id="PS51434">
    <property type="entry name" value="NUP_C"/>
    <property type="match status" value="1"/>
</dbReference>
<evidence type="ECO:0000256" key="10">
    <source>
        <dbReference type="ARBA" id="ARBA00022813"/>
    </source>
</evidence>
<evidence type="ECO:0000256" key="13">
    <source>
        <dbReference type="ARBA" id="ARBA00022927"/>
    </source>
</evidence>
<keyword evidence="6" id="KW-0813">Transport</keyword>
<dbReference type="GO" id="GO:0044614">
    <property type="term" value="C:nuclear pore cytoplasmic filaments"/>
    <property type="evidence" value="ECO:0007669"/>
    <property type="project" value="TreeGrafter"/>
</dbReference>
<keyword evidence="7" id="KW-0645">Protease</keyword>
<evidence type="ECO:0000256" key="5">
    <source>
        <dbReference type="ARBA" id="ARBA00013472"/>
    </source>
</evidence>
<keyword evidence="15" id="KW-0906">Nuclear pore complex</keyword>
<accession>A0A8I6RAV9</accession>
<dbReference type="Pfam" id="PF12110">
    <property type="entry name" value="Nup96"/>
    <property type="match status" value="1"/>
</dbReference>
<sequence>MFQAKSSPFGQTPFGQPSTTGFSPPVFGSTPNTGLFSGATTQQSGLFGSSTATPAFGQTQTTTPAFGGFTSTSSGTGLFGNQQNVSSGLFGSSTTPAFGQPKPAFGGFGTQQTGGLFGQQPQQNPVQQTSLFGQPATQSASGLFGSSSFGAGTAAGGTTIKFVPVTGTDTMLKNGVSSTINTRHHCITCMKEYEGKSLEELRLEDYLANRKGPQQGVQPGLFGSTNQPSLFSTNTNTGFGTGMTNTFGAGTSGSALFGKPSGTVTAFATPASTTSNTFGFNTNTTTNPFGAQKPFGATTQPGLFGSTSQPTSSFGTQQTGFGTSFQNQTVQNGGIFGQNKQPFPMGTTNAFSFNQPASSGTSTSIFGNKPATSGFGTFGSTSTPGTGFTGTNFGATNQNTSFGTNFKAPGTTFNFTTPTTNTLGGGGLSLGGGSSLFGNTSKPGGLFNQPSTGLFSGCLGNTNSNFNTGSTALGGLGGTQPFSLGSGFGTGQNTNLGTQSGQMNSSINHLMVYGSSPFGDSPIFKNLLTPTGKADELIKPTSPATQKALISGQNYKISPKNNTKIKVKSVESNYLTKKSLFDGLDGEEEATNEVLGQAVRPSPKRLMFKPRSLTDISITQRSSLPGASNLINEMSPVIKTSPKVMFKTTVSSNSPADNSPHVNLMKAQSTPKSSLVTKKTDSTNFDNTIEELRSKSNTSNPQNVSSTDNKDVLSTTSSSDSEMEDTVPPEMDGTTSEHPTGIVLRRLGYYTIPSLDELAELMDNEGRCIVDNFTIGRLNYGNIFYPDSFDVAGLNLDEIVHFRHKEVVVYPDDEKKPPVGKDLNRRAQVTLDRVWPVDKTTRQPVTDPVRISLLDYERKLENVSAKHGTKFVEYRYQTGSWVFKVDHFSKYGISDSDEEELPANPQMPKIQDSQQLLIKQQQQAAKIPPSTLHFQKQLSSNLTSTAMMLGEEDDDMDDGITNPYDLDGDLETSLTLSQKYAKELRKQKELLSHESIGDKIFSPTSNLAKELGSSSHKVQLMKASFFDRGDFEIDGEFLKYEDMDQPVNFQVNGFSFDAKKLTQAYKWYRQNEMLLGDDLDPMEDKITSPSDLCRSESPLAESEDNRAVQEFSFVEDIPEIDEQISPKTYVLGQRISVLPYIKSSCSLQNSKCLVDMSIFRGRGFKVSWGPRSQLIVLSSENSNSKELYMSIDGRKTDDNSSYVLERHSLYDVNAKSADVTFEETVLQHLEVTYSQSILNDNNGNPHFTFKPGTGTLQKHFIASKKLVERLSDQKKNYVKKYLQLSCHVWGLCVALWGDLECSEDSHEGIMQRKYAVSSWLEDVLSSYSEENVIDENNTVFAYMTAHKIDKACEEAQKKGDHQLSLLLSQCQSTPEIRDMIEKQLIQWRETEADKHIDIQRLKTLMLAAALPVHRTSSQTLNACEDLNWLQAFGIHLWYINSRVASVTDALLAYENAYKNEGYASKPKPHYEDEYVIETSHEKEINDIIYHLLKLFSAKSHPLEQLLNPTTYSPEPLDYRLSWFLMRTLVELGYAHLSLYAMSLIHISFSAQLEGEGLWHWAVFVLMHINDEEMREKAVKDIISKHVSIEDNDEKEMFLMQKLNIPSEWIYEAKAILALSLKRYHASGKYFLKSHNWNQAHSVIMKHIYPKAIILSNHDYLESLLNELAIDERHKEVTNWNRSGYVVLKYLRLMKRMGDLVSSKNDDYKIGTLQIELQELFLGLKLFKRSDPLEKLSLEVMAKRTVDLALEIALSFHGVDTPAVLQFTEFMHDLPMPQEDKTGKWLTVVEFWNKAK</sequence>
<dbReference type="PANTHER" id="PTHR23198">
    <property type="entry name" value="NUCLEOPORIN"/>
    <property type="match status" value="1"/>
</dbReference>
<feature type="compositionally biased region" description="Polar residues" evidence="18">
    <location>
        <begin position="649"/>
        <end position="687"/>
    </location>
</feature>
<dbReference type="OrthoDB" id="3797628at2759"/>
<dbReference type="Proteomes" id="UP000494040">
    <property type="component" value="Unassembled WGS sequence"/>
</dbReference>
<evidence type="ECO:0000256" key="16">
    <source>
        <dbReference type="ARBA" id="ARBA00023136"/>
    </source>
</evidence>
<dbReference type="PANTHER" id="PTHR23198:SF6">
    <property type="entry name" value="NUCLEAR PORE COMPLEX PROTEIN NUP98-NUP96"/>
    <property type="match status" value="1"/>
</dbReference>
<keyword evidence="21" id="KW-1185">Reference proteome</keyword>
<evidence type="ECO:0000256" key="2">
    <source>
        <dbReference type="ARBA" id="ARBA00004620"/>
    </source>
</evidence>
<comment type="similarity">
    <text evidence="4">Belongs to the nucleoporin GLFG family.</text>
</comment>
<keyword evidence="11" id="KW-0509">mRNA transport</keyword>
<dbReference type="Pfam" id="PF04096">
    <property type="entry name" value="Nucleoporin2"/>
    <property type="match status" value="1"/>
</dbReference>
<dbReference type="RefSeq" id="XP_014242478.1">
    <property type="nucleotide sequence ID" value="XM_014386992.2"/>
</dbReference>
<dbReference type="FunFam" id="3.30.1610.10:FF:000001">
    <property type="entry name" value="Nuclear pore complex protein Nup98-Nup96"/>
    <property type="match status" value="1"/>
</dbReference>
<feature type="compositionally biased region" description="Polar residues" evidence="18">
    <location>
        <begin position="695"/>
        <end position="707"/>
    </location>
</feature>
<keyword evidence="13" id="KW-0653">Protein transport</keyword>
<dbReference type="EnsemblMetazoa" id="XM_014386992.2">
    <property type="protein sequence ID" value="XP_014242478.1"/>
    <property type="gene ID" value="LOC106662746"/>
</dbReference>
<dbReference type="Gene3D" id="1.10.10.2360">
    <property type="match status" value="1"/>
</dbReference>
<evidence type="ECO:0000256" key="8">
    <source>
        <dbReference type="ARBA" id="ARBA00022737"/>
    </source>
</evidence>
<evidence type="ECO:0000256" key="14">
    <source>
        <dbReference type="ARBA" id="ARBA00023010"/>
    </source>
</evidence>
<feature type="region of interest" description="Disordered" evidence="18">
    <location>
        <begin position="90"/>
        <end position="125"/>
    </location>
</feature>
<evidence type="ECO:0000256" key="1">
    <source>
        <dbReference type="ARBA" id="ARBA00004567"/>
    </source>
</evidence>
<organism evidence="20 21">
    <name type="scientific">Cimex lectularius</name>
    <name type="common">Bed bug</name>
    <name type="synonym">Acanthia lectularia</name>
    <dbReference type="NCBI Taxonomy" id="79782"/>
    <lineage>
        <taxon>Eukaryota</taxon>
        <taxon>Metazoa</taxon>
        <taxon>Ecdysozoa</taxon>
        <taxon>Arthropoda</taxon>
        <taxon>Hexapoda</taxon>
        <taxon>Insecta</taxon>
        <taxon>Pterygota</taxon>
        <taxon>Neoptera</taxon>
        <taxon>Paraneoptera</taxon>
        <taxon>Hemiptera</taxon>
        <taxon>Heteroptera</taxon>
        <taxon>Panheteroptera</taxon>
        <taxon>Cimicomorpha</taxon>
        <taxon>Cimicidae</taxon>
        <taxon>Cimex</taxon>
    </lineage>
</organism>
<dbReference type="GO" id="GO:0008236">
    <property type="term" value="F:serine-type peptidase activity"/>
    <property type="evidence" value="ECO:0007669"/>
    <property type="project" value="UniProtKB-KW"/>
</dbReference>
<feature type="compositionally biased region" description="Polar residues" evidence="18">
    <location>
        <begin position="29"/>
        <end position="60"/>
    </location>
</feature>
<keyword evidence="12" id="KW-0720">Serine protease</keyword>
<dbReference type="Gene3D" id="3.30.1610.10">
    <property type="entry name" value="Peptidase S59, nucleoporin"/>
    <property type="match status" value="1"/>
</dbReference>
<evidence type="ECO:0000256" key="7">
    <source>
        <dbReference type="ARBA" id="ARBA00022670"/>
    </source>
</evidence>
<dbReference type="CTD" id="42816"/>
<dbReference type="GO" id="GO:0003723">
    <property type="term" value="F:RNA binding"/>
    <property type="evidence" value="ECO:0007669"/>
    <property type="project" value="TreeGrafter"/>
</dbReference>
<dbReference type="GO" id="GO:0006405">
    <property type="term" value="P:RNA export from nucleus"/>
    <property type="evidence" value="ECO:0007669"/>
    <property type="project" value="TreeGrafter"/>
</dbReference>
<dbReference type="InterPro" id="IPR007230">
    <property type="entry name" value="Nup98_auto-Pept-S59_dom"/>
</dbReference>
<dbReference type="FunFam" id="1.10.10.2360:FF:000001">
    <property type="entry name" value="Nuclear pore complex protein Nup98-Nup96"/>
    <property type="match status" value="1"/>
</dbReference>
<dbReference type="GeneID" id="106662746"/>
<evidence type="ECO:0000256" key="12">
    <source>
        <dbReference type="ARBA" id="ARBA00022825"/>
    </source>
</evidence>
<dbReference type="GO" id="GO:0005654">
    <property type="term" value="C:nucleoplasm"/>
    <property type="evidence" value="ECO:0007669"/>
    <property type="project" value="UniProtKB-SubCell"/>
</dbReference>
<dbReference type="GO" id="GO:0000973">
    <property type="term" value="P:post-transcriptional tethering of RNA polymerase II gene DNA at nuclear periphery"/>
    <property type="evidence" value="ECO:0007669"/>
    <property type="project" value="TreeGrafter"/>
</dbReference>
<dbReference type="GO" id="GO:0034398">
    <property type="term" value="P:telomere tethering at nuclear periphery"/>
    <property type="evidence" value="ECO:0007669"/>
    <property type="project" value="TreeGrafter"/>
</dbReference>
<evidence type="ECO:0000256" key="9">
    <source>
        <dbReference type="ARBA" id="ARBA00022801"/>
    </source>
</evidence>
<dbReference type="InterPro" id="IPR021967">
    <property type="entry name" value="Nup98_C"/>
</dbReference>
<dbReference type="Gene3D" id="1.25.40.690">
    <property type="match status" value="1"/>
</dbReference>
<feature type="compositionally biased region" description="Low complexity" evidence="18">
    <location>
        <begin position="110"/>
        <end position="125"/>
    </location>
</feature>
<evidence type="ECO:0000313" key="20">
    <source>
        <dbReference type="EnsemblMetazoa" id="XP_014242478.1"/>
    </source>
</evidence>